<dbReference type="InterPro" id="IPR013921">
    <property type="entry name" value="Mediator_Med20"/>
</dbReference>
<dbReference type="GO" id="GO:0016592">
    <property type="term" value="C:mediator complex"/>
    <property type="evidence" value="ECO:0007669"/>
    <property type="project" value="InterPro"/>
</dbReference>
<proteinExistence type="inferred from homology"/>
<evidence type="ECO:0000256" key="1">
    <source>
        <dbReference type="ARBA" id="ARBA00004123"/>
    </source>
</evidence>
<comment type="function">
    <text evidence="6">Component of the Mediator complex, a coactivator involved in the regulated transcription of nearly all RNA polymerase II-dependent genes. Mediator functions as a bridge to convey information from gene-specific regulatory proteins to the basal RNA polymerase II transcription machinery. Mediator is recruited to promoters by direct interactions with regulatory proteins and serves as a scaffold for the assembly of a functional preinitiation complex with RNA polymerase II and the general transcription factors.</text>
</comment>
<evidence type="ECO:0000256" key="6">
    <source>
        <dbReference type="RuleBase" id="RU364152"/>
    </source>
</evidence>
<dbReference type="EnsemblMetazoa" id="CapteT220200">
    <property type="protein sequence ID" value="CapteP220200"/>
    <property type="gene ID" value="CapteG220200"/>
</dbReference>
<evidence type="ECO:0000256" key="7">
    <source>
        <dbReference type="SAM" id="SignalP"/>
    </source>
</evidence>
<dbReference type="Proteomes" id="UP000014760">
    <property type="component" value="Unassembled WGS sequence"/>
</dbReference>
<reference evidence="9" key="3">
    <citation type="submission" date="2015-06" db="UniProtKB">
        <authorList>
            <consortium name="EnsemblMetazoa"/>
        </authorList>
    </citation>
    <scope>IDENTIFICATION</scope>
</reference>
<dbReference type="OrthoDB" id="1854899at2759"/>
<keyword evidence="6" id="KW-0805">Transcription regulation</keyword>
<comment type="similarity">
    <text evidence="2 6">Belongs to the Mediator complex subunit 20 family.</text>
</comment>
<dbReference type="EMBL" id="KB296055">
    <property type="protein sequence ID" value="ELU12343.1"/>
    <property type="molecule type" value="Genomic_DNA"/>
</dbReference>
<dbReference type="EMBL" id="AMQN01005453">
    <property type="status" value="NOT_ANNOTATED_CDS"/>
    <property type="molecule type" value="Genomic_DNA"/>
</dbReference>
<evidence type="ECO:0000256" key="4">
    <source>
        <dbReference type="ARBA" id="ARBA00023242"/>
    </source>
</evidence>
<dbReference type="Pfam" id="PF08612">
    <property type="entry name" value="Med20"/>
    <property type="match status" value="1"/>
</dbReference>
<dbReference type="AlphaFoldDB" id="R7V0H7"/>
<sequence>MPQSCGGRSLNTFNILLTLLLLIRVLSYPVPEGKSGQQTVEALQKQIEVLGATVSSNFTVDCETYGTYQQTSQPQHINILHNSEQPATCFAVLDSGNCLVADLQFDALMNKIKMFYIQKKNARVEAKGLRYEYGDFIIKVGSVVLGQSTSFKGVIVEVEYMPAVVVSECFGLMREFMFSFMPTSVIDATTNHWKTKNDAIYAPQDTVLQYLEHFNNFRKSAVSMMPPMQ</sequence>
<dbReference type="GO" id="GO:0006357">
    <property type="term" value="P:regulation of transcription by RNA polymerase II"/>
    <property type="evidence" value="ECO:0007669"/>
    <property type="project" value="InterPro"/>
</dbReference>
<accession>R7V0H7</accession>
<feature type="chain" id="PRO_5008788528" description="Mediator of RNA polymerase II transcription subunit 20" evidence="7">
    <location>
        <begin position="28"/>
        <end position="229"/>
    </location>
</feature>
<evidence type="ECO:0000256" key="2">
    <source>
        <dbReference type="ARBA" id="ARBA00010743"/>
    </source>
</evidence>
<protein>
    <recommendedName>
        <fullName evidence="3 6">Mediator of RNA polymerase II transcription subunit 20</fullName>
    </recommendedName>
    <alternativeName>
        <fullName evidence="5 6">Mediator complex subunit 20</fullName>
    </alternativeName>
</protein>
<dbReference type="FunCoup" id="R7V0H7">
    <property type="interactions" value="2125"/>
</dbReference>
<comment type="subunit">
    <text evidence="6">Component of the Mediator complex.</text>
</comment>
<keyword evidence="4 6" id="KW-0539">Nucleus</keyword>
<keyword evidence="6" id="KW-0010">Activator</keyword>
<evidence type="ECO:0000313" key="9">
    <source>
        <dbReference type="EnsemblMetazoa" id="CapteP220200"/>
    </source>
</evidence>
<evidence type="ECO:0000256" key="3">
    <source>
        <dbReference type="ARBA" id="ARBA00019690"/>
    </source>
</evidence>
<dbReference type="HOGENOM" id="CLU_080044_1_0_1"/>
<dbReference type="STRING" id="283909.R7V0H7"/>
<feature type="signal peptide" evidence="7">
    <location>
        <begin position="1"/>
        <end position="27"/>
    </location>
</feature>
<evidence type="ECO:0000313" key="10">
    <source>
        <dbReference type="Proteomes" id="UP000014760"/>
    </source>
</evidence>
<dbReference type="PANTHER" id="PTHR12465:SF0">
    <property type="entry name" value="MEDIATOR OF RNA POLYMERASE II TRANSCRIPTION SUBUNIT 20"/>
    <property type="match status" value="1"/>
</dbReference>
<dbReference type="PANTHER" id="PTHR12465">
    <property type="entry name" value="UBIQUITIN SPECIFIC PROTEASE HOMOLOG 49"/>
    <property type="match status" value="1"/>
</dbReference>
<keyword evidence="10" id="KW-1185">Reference proteome</keyword>
<gene>
    <name evidence="6" type="primary">MED20</name>
    <name evidence="8" type="ORF">CAPTEDRAFT_220200</name>
</gene>
<reference evidence="8 10" key="2">
    <citation type="journal article" date="2013" name="Nature">
        <title>Insights into bilaterian evolution from three spiralian genomes.</title>
        <authorList>
            <person name="Simakov O."/>
            <person name="Marletaz F."/>
            <person name="Cho S.J."/>
            <person name="Edsinger-Gonzales E."/>
            <person name="Havlak P."/>
            <person name="Hellsten U."/>
            <person name="Kuo D.H."/>
            <person name="Larsson T."/>
            <person name="Lv J."/>
            <person name="Arendt D."/>
            <person name="Savage R."/>
            <person name="Osoegawa K."/>
            <person name="de Jong P."/>
            <person name="Grimwood J."/>
            <person name="Chapman J.A."/>
            <person name="Shapiro H."/>
            <person name="Aerts A."/>
            <person name="Otillar R.P."/>
            <person name="Terry A.Y."/>
            <person name="Boore J.L."/>
            <person name="Grigoriev I.V."/>
            <person name="Lindberg D.R."/>
            <person name="Seaver E.C."/>
            <person name="Weisblat D.A."/>
            <person name="Putnam N.H."/>
            <person name="Rokhsar D.S."/>
        </authorList>
    </citation>
    <scope>NUCLEOTIDE SEQUENCE</scope>
    <source>
        <strain evidence="8 10">I ESC-2004</strain>
    </source>
</reference>
<evidence type="ECO:0000256" key="5">
    <source>
        <dbReference type="ARBA" id="ARBA00031954"/>
    </source>
</evidence>
<reference evidence="10" key="1">
    <citation type="submission" date="2012-12" db="EMBL/GenBank/DDBJ databases">
        <authorList>
            <person name="Hellsten U."/>
            <person name="Grimwood J."/>
            <person name="Chapman J.A."/>
            <person name="Shapiro H."/>
            <person name="Aerts A."/>
            <person name="Otillar R.P."/>
            <person name="Terry A.Y."/>
            <person name="Boore J.L."/>
            <person name="Simakov O."/>
            <person name="Marletaz F."/>
            <person name="Cho S.-J."/>
            <person name="Edsinger-Gonzales E."/>
            <person name="Havlak P."/>
            <person name="Kuo D.-H."/>
            <person name="Larsson T."/>
            <person name="Lv J."/>
            <person name="Arendt D."/>
            <person name="Savage R."/>
            <person name="Osoegawa K."/>
            <person name="de Jong P."/>
            <person name="Lindberg D.R."/>
            <person name="Seaver E.C."/>
            <person name="Weisblat D.A."/>
            <person name="Putnam N.H."/>
            <person name="Grigoriev I.V."/>
            <person name="Rokhsar D.S."/>
        </authorList>
    </citation>
    <scope>NUCLEOTIDE SEQUENCE</scope>
    <source>
        <strain evidence="10">I ESC-2004</strain>
    </source>
</reference>
<organism evidence="8">
    <name type="scientific">Capitella teleta</name>
    <name type="common">Polychaete worm</name>
    <dbReference type="NCBI Taxonomy" id="283909"/>
    <lineage>
        <taxon>Eukaryota</taxon>
        <taxon>Metazoa</taxon>
        <taxon>Spiralia</taxon>
        <taxon>Lophotrochozoa</taxon>
        <taxon>Annelida</taxon>
        <taxon>Polychaeta</taxon>
        <taxon>Sedentaria</taxon>
        <taxon>Scolecida</taxon>
        <taxon>Capitellidae</taxon>
        <taxon>Capitella</taxon>
    </lineage>
</organism>
<dbReference type="GO" id="GO:0003713">
    <property type="term" value="F:transcription coactivator activity"/>
    <property type="evidence" value="ECO:0007669"/>
    <property type="project" value="TreeGrafter"/>
</dbReference>
<comment type="subcellular location">
    <subcellularLocation>
        <location evidence="1 6">Nucleus</location>
    </subcellularLocation>
</comment>
<dbReference type="OMA" id="NDIYEPM"/>
<keyword evidence="6" id="KW-0804">Transcription</keyword>
<evidence type="ECO:0000313" key="8">
    <source>
        <dbReference type="EMBL" id="ELU12343.1"/>
    </source>
</evidence>
<name>R7V0H7_CAPTE</name>
<keyword evidence="7" id="KW-0732">Signal</keyword>